<accession>A0A932MNC8</accession>
<evidence type="ECO:0000313" key="2">
    <source>
        <dbReference type="EMBL" id="MBI3126056.1"/>
    </source>
</evidence>
<sequence>MPPLVGLLASGLLAFTPGLLNEYLFNSFGAIGVIPLALVAADRFHEKGSLNSSFLLAGLLVLAYWISNLAFVQFCLIYLAAYSLFRKLSRREVLPSSFLRLLAFYGLSLFLFLGLVAYYIFPFVMESLRSDRSHLYRLTGSYSLWIWVKSLLFPFTSWIFLDEKMMTTGILTYLETLPLYFNVLLLPCLFLGSASRNTFRPQEMFFFWYVIGYMVLSVINQYVPVLGAIVWLTRGTGWHRSDPFFFFSAAACLAVIGGRVYRDRFSFSQGGVARFLFPVYRGHLLLATGLFATIGIGLAGVWVAVSVFDWGGIYSFAALFTARSREHLEFYLHHLFSLERFPYLLSVPVGIALSLWAFEWLRVQGKEKKRIHWLGVLFAVAALASQYSLSKLYYPFNRGALLLENLPETRFLRNLSLLDRVGMVAYRIGEVEKHVISENYPGRNLPSDLTSGPQFQLLMQRYPEFSRFQSNNTMLGTFFVTLGVPIYNRGAPFTWTRFTEFNLAILPKDDYYRKKFQRAKEYVWISAAGACSRLLDVAGLAYIMSSLPLSCENFEPVFKGNMYQIYGNKQAVPRFLLVDRVRKAESPEAALSMIRAPGFDPLREVVVEEELPVRSMEGTGEPSIQVVLFHPNTVQLRVNTPSEKILVFSDSYHPGWRATIDSKEVKIHHANYVFKAVQVPAGTHKVEFRFSPPGFLAGMAISLFCTVFLVGAWVLAVLRKEDPR</sequence>
<feature type="transmembrane region" description="Helical" evidence="1">
    <location>
        <begin position="142"/>
        <end position="161"/>
    </location>
</feature>
<feature type="transmembrane region" description="Helical" evidence="1">
    <location>
        <begin position="206"/>
        <end position="232"/>
    </location>
</feature>
<dbReference type="InterPro" id="IPR018580">
    <property type="entry name" value="Uncharacterised_YfhO"/>
</dbReference>
<gene>
    <name evidence="2" type="ORF">HYZ11_00440</name>
</gene>
<feature type="transmembrane region" description="Helical" evidence="1">
    <location>
        <begin position="371"/>
        <end position="389"/>
    </location>
</feature>
<feature type="transmembrane region" description="Helical" evidence="1">
    <location>
        <begin position="282"/>
        <end position="305"/>
    </location>
</feature>
<feature type="transmembrane region" description="Helical" evidence="1">
    <location>
        <begin position="53"/>
        <end position="81"/>
    </location>
</feature>
<evidence type="ECO:0000256" key="1">
    <source>
        <dbReference type="SAM" id="Phobius"/>
    </source>
</evidence>
<dbReference type="AlphaFoldDB" id="A0A932MNC8"/>
<feature type="transmembrane region" description="Helical" evidence="1">
    <location>
        <begin position="173"/>
        <end position="194"/>
    </location>
</feature>
<feature type="transmembrane region" description="Helical" evidence="1">
    <location>
        <begin position="244"/>
        <end position="261"/>
    </location>
</feature>
<reference evidence="2" key="1">
    <citation type="submission" date="2020-07" db="EMBL/GenBank/DDBJ databases">
        <title>Huge and variable diversity of episymbiotic CPR bacteria and DPANN archaea in groundwater ecosystems.</title>
        <authorList>
            <person name="He C.Y."/>
            <person name="Keren R."/>
            <person name="Whittaker M."/>
            <person name="Farag I.F."/>
            <person name="Doudna J."/>
            <person name="Cate J.H.D."/>
            <person name="Banfield J.F."/>
        </authorList>
    </citation>
    <scope>NUCLEOTIDE SEQUENCE</scope>
    <source>
        <strain evidence="2">NC_groundwater_763_Ag_S-0.2um_68_21</strain>
    </source>
</reference>
<keyword evidence="1" id="KW-1133">Transmembrane helix</keyword>
<dbReference type="PANTHER" id="PTHR38454:SF1">
    <property type="entry name" value="INTEGRAL MEMBRANE PROTEIN"/>
    <property type="match status" value="1"/>
</dbReference>
<feature type="transmembrane region" description="Helical" evidence="1">
    <location>
        <begin position="24"/>
        <end position="41"/>
    </location>
</feature>
<evidence type="ECO:0000313" key="3">
    <source>
        <dbReference type="Proteomes" id="UP000782312"/>
    </source>
</evidence>
<proteinExistence type="predicted"/>
<organism evidence="2 3">
    <name type="scientific">Tectimicrobiota bacterium</name>
    <dbReference type="NCBI Taxonomy" id="2528274"/>
    <lineage>
        <taxon>Bacteria</taxon>
        <taxon>Pseudomonadati</taxon>
        <taxon>Nitrospinota/Tectimicrobiota group</taxon>
        <taxon>Candidatus Tectimicrobiota</taxon>
    </lineage>
</organism>
<dbReference type="PANTHER" id="PTHR38454">
    <property type="entry name" value="INTEGRAL MEMBRANE PROTEIN-RELATED"/>
    <property type="match status" value="1"/>
</dbReference>
<feature type="transmembrane region" description="Helical" evidence="1">
    <location>
        <begin position="101"/>
        <end position="121"/>
    </location>
</feature>
<protein>
    <submittedName>
        <fullName evidence="2">YfhO family protein</fullName>
    </submittedName>
</protein>
<keyword evidence="1" id="KW-0472">Membrane</keyword>
<keyword evidence="1" id="KW-0812">Transmembrane</keyword>
<dbReference type="Proteomes" id="UP000782312">
    <property type="component" value="Unassembled WGS sequence"/>
</dbReference>
<dbReference type="EMBL" id="JACPUR010000001">
    <property type="protein sequence ID" value="MBI3126056.1"/>
    <property type="molecule type" value="Genomic_DNA"/>
</dbReference>
<feature type="transmembrane region" description="Helical" evidence="1">
    <location>
        <begin position="341"/>
        <end position="359"/>
    </location>
</feature>
<dbReference type="Pfam" id="PF09586">
    <property type="entry name" value="YfhO"/>
    <property type="match status" value="1"/>
</dbReference>
<comment type="caution">
    <text evidence="2">The sequence shown here is derived from an EMBL/GenBank/DDBJ whole genome shotgun (WGS) entry which is preliminary data.</text>
</comment>
<name>A0A932MNC8_UNCTE</name>
<feature type="transmembrane region" description="Helical" evidence="1">
    <location>
        <begin position="695"/>
        <end position="718"/>
    </location>
</feature>